<feature type="signal peptide" evidence="2">
    <location>
        <begin position="1"/>
        <end position="18"/>
    </location>
</feature>
<evidence type="ECO:0000313" key="4">
    <source>
        <dbReference type="Proteomes" id="UP000698752"/>
    </source>
</evidence>
<dbReference type="Proteomes" id="UP000698752">
    <property type="component" value="Unassembled WGS sequence"/>
</dbReference>
<evidence type="ECO:0000256" key="2">
    <source>
        <dbReference type="SAM" id="SignalP"/>
    </source>
</evidence>
<sequence length="114" mass="11705">MRLTLATVLLALAGPALAQQAGTLPAPVPRPAPPAEAYGPPTDPVAPRQPGAAERGGAAIDRAAESTGRALERAADDTGSALGRAMRWTGEQMQGAGDWTARQGERMTGQPPRQ</sequence>
<gene>
    <name evidence="3" type="ORF">GXW78_05830</name>
</gene>
<accession>A0ABS5EDS4</accession>
<name>A0ABS5EDS4_9PROT</name>
<comment type="caution">
    <text evidence="3">The sequence shown here is derived from an EMBL/GenBank/DDBJ whole genome shotgun (WGS) entry which is preliminary data.</text>
</comment>
<evidence type="ECO:0000313" key="3">
    <source>
        <dbReference type="EMBL" id="MBR0649173.1"/>
    </source>
</evidence>
<feature type="chain" id="PRO_5045170961" evidence="2">
    <location>
        <begin position="19"/>
        <end position="114"/>
    </location>
</feature>
<dbReference type="EMBL" id="JAAEDI010000005">
    <property type="protein sequence ID" value="MBR0649173.1"/>
    <property type="molecule type" value="Genomic_DNA"/>
</dbReference>
<organism evidence="3 4">
    <name type="scientific">Neoroseomonas terrae</name>
    <dbReference type="NCBI Taxonomy" id="424799"/>
    <lineage>
        <taxon>Bacteria</taxon>
        <taxon>Pseudomonadati</taxon>
        <taxon>Pseudomonadota</taxon>
        <taxon>Alphaproteobacteria</taxon>
        <taxon>Acetobacterales</taxon>
        <taxon>Acetobacteraceae</taxon>
        <taxon>Neoroseomonas</taxon>
    </lineage>
</organism>
<protein>
    <submittedName>
        <fullName evidence="3">Uncharacterized protein</fullName>
    </submittedName>
</protein>
<keyword evidence="2" id="KW-0732">Signal</keyword>
<proteinExistence type="predicted"/>
<evidence type="ECO:0000256" key="1">
    <source>
        <dbReference type="SAM" id="MobiDB-lite"/>
    </source>
</evidence>
<dbReference type="RefSeq" id="WP_211866913.1">
    <property type="nucleotide sequence ID" value="NZ_JAAEDI010000005.1"/>
</dbReference>
<feature type="region of interest" description="Disordered" evidence="1">
    <location>
        <begin position="22"/>
        <end position="114"/>
    </location>
</feature>
<keyword evidence="4" id="KW-1185">Reference proteome</keyword>
<reference evidence="4" key="1">
    <citation type="journal article" date="2021" name="Syst. Appl. Microbiol.">
        <title>Roseomonas hellenica sp. nov., isolated from roots of wild-growing Alkanna tinctoria.</title>
        <authorList>
            <person name="Rat A."/>
            <person name="Naranjo H.D."/>
            <person name="Lebbe L."/>
            <person name="Cnockaert M."/>
            <person name="Krigas N."/>
            <person name="Grigoriadou K."/>
            <person name="Maloupa E."/>
            <person name="Willems A."/>
        </authorList>
    </citation>
    <scope>NUCLEOTIDE SEQUENCE [LARGE SCALE GENOMIC DNA]</scope>
    <source>
        <strain evidence="4">LMG 31159</strain>
    </source>
</reference>